<evidence type="ECO:0000313" key="4">
    <source>
        <dbReference type="Proteomes" id="UP001469553"/>
    </source>
</evidence>
<protein>
    <recommendedName>
        <fullName evidence="2">NIF system FeS cluster assembly NifU N-terminal domain-containing protein</fullName>
    </recommendedName>
</protein>
<accession>A0ABV0XLF3</accession>
<dbReference type="InterPro" id="IPR002871">
    <property type="entry name" value="NIF_FeS_clus_asmbl_NifU_N"/>
</dbReference>
<dbReference type="Gene3D" id="3.90.1010.10">
    <property type="match status" value="1"/>
</dbReference>
<dbReference type="SUPFAM" id="SSF82649">
    <property type="entry name" value="SufE/NifU"/>
    <property type="match status" value="1"/>
</dbReference>
<comment type="caution">
    <text evidence="3">The sequence shown here is derived from an EMBL/GenBank/DDBJ whole genome shotgun (WGS) entry which is preliminary data.</text>
</comment>
<evidence type="ECO:0000259" key="2">
    <source>
        <dbReference type="Pfam" id="PF01592"/>
    </source>
</evidence>
<proteinExistence type="predicted"/>
<evidence type="ECO:0000313" key="3">
    <source>
        <dbReference type="EMBL" id="MEQ2282285.1"/>
    </source>
</evidence>
<feature type="transmembrane region" description="Helical" evidence="1">
    <location>
        <begin position="45"/>
        <end position="62"/>
    </location>
</feature>
<feature type="domain" description="NIF system FeS cluster assembly NifU N-terminal" evidence="2">
    <location>
        <begin position="1"/>
        <end position="44"/>
    </location>
</feature>
<gene>
    <name evidence="3" type="ORF">AMECASPLE_038874</name>
</gene>
<dbReference type="PANTHER" id="PTHR10093">
    <property type="entry name" value="IRON-SULFUR CLUSTER ASSEMBLY ENZYME NIFU HOMOLOG"/>
    <property type="match status" value="1"/>
</dbReference>
<keyword evidence="1" id="KW-0812">Transmembrane</keyword>
<dbReference type="CDD" id="cd06664">
    <property type="entry name" value="IscU_like"/>
    <property type="match status" value="1"/>
</dbReference>
<organism evidence="3 4">
    <name type="scientific">Ameca splendens</name>
    <dbReference type="NCBI Taxonomy" id="208324"/>
    <lineage>
        <taxon>Eukaryota</taxon>
        <taxon>Metazoa</taxon>
        <taxon>Chordata</taxon>
        <taxon>Craniata</taxon>
        <taxon>Vertebrata</taxon>
        <taxon>Euteleostomi</taxon>
        <taxon>Actinopterygii</taxon>
        <taxon>Neopterygii</taxon>
        <taxon>Teleostei</taxon>
        <taxon>Neoteleostei</taxon>
        <taxon>Acanthomorphata</taxon>
        <taxon>Ovalentaria</taxon>
        <taxon>Atherinomorphae</taxon>
        <taxon>Cyprinodontiformes</taxon>
        <taxon>Goodeidae</taxon>
        <taxon>Ameca</taxon>
    </lineage>
</organism>
<name>A0ABV0XLF3_9TELE</name>
<dbReference type="Proteomes" id="UP001469553">
    <property type="component" value="Unassembled WGS sequence"/>
</dbReference>
<keyword evidence="1" id="KW-1133">Transmembrane helix</keyword>
<dbReference type="Pfam" id="PF01592">
    <property type="entry name" value="NifU_N"/>
    <property type="match status" value="1"/>
</dbReference>
<reference evidence="3 4" key="1">
    <citation type="submission" date="2021-06" db="EMBL/GenBank/DDBJ databases">
        <authorList>
            <person name="Palmer J.M."/>
        </authorList>
    </citation>
    <scope>NUCLEOTIDE SEQUENCE [LARGE SCALE GENOMIC DNA]</scope>
    <source>
        <strain evidence="3 4">AS_MEX2019</strain>
        <tissue evidence="3">Muscle</tissue>
    </source>
</reference>
<sequence>MKLQIEVDDQGKIVDARFKTFGCGSAIASSSLATEWVKGKTVNKYFLLFFLYILLSGSLGSLEKYKIVFNNFSNLNRSVSQSFSTTYSNLNRYETNLFVFRCHSFLCFLNK</sequence>
<keyword evidence="1" id="KW-0472">Membrane</keyword>
<dbReference type="EMBL" id="JAHRIP010007509">
    <property type="protein sequence ID" value="MEQ2282285.1"/>
    <property type="molecule type" value="Genomic_DNA"/>
</dbReference>
<keyword evidence="4" id="KW-1185">Reference proteome</keyword>
<evidence type="ECO:0000256" key="1">
    <source>
        <dbReference type="SAM" id="Phobius"/>
    </source>
</evidence>